<evidence type="ECO:0000313" key="3">
    <source>
        <dbReference type="Proteomes" id="UP001497744"/>
    </source>
</evidence>
<dbReference type="AlphaFoldDB" id="A0AAV4LYF8"/>
<dbReference type="Proteomes" id="UP001497744">
    <property type="component" value="Unassembled WGS sequence"/>
</dbReference>
<keyword evidence="3" id="KW-1185">Reference proteome</keyword>
<reference evidence="2 3" key="1">
    <citation type="submission" date="2021-06" db="EMBL/GenBank/DDBJ databases">
        <title>Genome sequence of Babesia caballi.</title>
        <authorList>
            <person name="Yamagishi J."/>
            <person name="Kidaka T."/>
            <person name="Ochi A."/>
        </authorList>
    </citation>
    <scope>NUCLEOTIDE SEQUENCE [LARGE SCALE GENOMIC DNA]</scope>
    <source>
        <strain evidence="2">USDA-D6B2</strain>
    </source>
</reference>
<proteinExistence type="predicted"/>
<evidence type="ECO:0000256" key="1">
    <source>
        <dbReference type="SAM" id="MobiDB-lite"/>
    </source>
</evidence>
<feature type="region of interest" description="Disordered" evidence="1">
    <location>
        <begin position="38"/>
        <end position="81"/>
    </location>
</feature>
<dbReference type="GeneID" id="94196239"/>
<gene>
    <name evidence="2" type="ORF">BcabD6B2_41930</name>
</gene>
<dbReference type="RefSeq" id="XP_067716827.1">
    <property type="nucleotide sequence ID" value="XM_067860726.1"/>
</dbReference>
<dbReference type="EMBL" id="BPLF01000003">
    <property type="protein sequence ID" value="GIX64758.1"/>
    <property type="molecule type" value="Genomic_DNA"/>
</dbReference>
<protein>
    <submittedName>
        <fullName evidence="2">Enoyl-ACP reductase, putative</fullName>
    </submittedName>
</protein>
<evidence type="ECO:0000313" key="2">
    <source>
        <dbReference type="EMBL" id="GIX64758.1"/>
    </source>
</evidence>
<accession>A0AAV4LYF8</accession>
<organism evidence="2 3">
    <name type="scientific">Babesia caballi</name>
    <dbReference type="NCBI Taxonomy" id="5871"/>
    <lineage>
        <taxon>Eukaryota</taxon>
        <taxon>Sar</taxon>
        <taxon>Alveolata</taxon>
        <taxon>Apicomplexa</taxon>
        <taxon>Aconoidasida</taxon>
        <taxon>Piroplasmida</taxon>
        <taxon>Babesiidae</taxon>
        <taxon>Babesia</taxon>
    </lineage>
</organism>
<name>A0AAV4LYF8_BABCB</name>
<feature type="compositionally biased region" description="Basic and acidic residues" evidence="1">
    <location>
        <begin position="48"/>
        <end position="59"/>
    </location>
</feature>
<sequence length="158" mass="17312">MDFSPEEERAGIHSALNLHTKRIVTAFYSIVECSQVGRRPAAPSPRPAGDDPRLPDSHRNRQLPAEAPQRQPGTFAAPAHDPVQLHSCRNLHIIASDLVINALLHSPDPNLRERVQAEATLAEGLSSMRQRISEFERVLRPVAGSTAPAKSNPSPKNK</sequence>
<comment type="caution">
    <text evidence="2">The sequence shown here is derived from an EMBL/GenBank/DDBJ whole genome shotgun (WGS) entry which is preliminary data.</text>
</comment>